<accession>A0A176VL06</accession>
<keyword evidence="8 9" id="KW-0472">Membrane</keyword>
<evidence type="ECO:0000256" key="3">
    <source>
        <dbReference type="ARBA" id="ARBA00022448"/>
    </source>
</evidence>
<dbReference type="PANTHER" id="PTHR11153:SF37">
    <property type="entry name" value="SIDOREFLEXIN"/>
    <property type="match status" value="1"/>
</dbReference>
<evidence type="ECO:0000256" key="8">
    <source>
        <dbReference type="ARBA" id="ARBA00023136"/>
    </source>
</evidence>
<evidence type="ECO:0008006" key="14">
    <source>
        <dbReference type="Google" id="ProtNLM"/>
    </source>
</evidence>
<dbReference type="EMBL" id="LVLJ01003371">
    <property type="protein sequence ID" value="OAE21648.1"/>
    <property type="molecule type" value="Genomic_DNA"/>
</dbReference>
<feature type="transmembrane region" description="Helical" evidence="9">
    <location>
        <begin position="214"/>
        <end position="237"/>
    </location>
</feature>
<evidence type="ECO:0000256" key="9">
    <source>
        <dbReference type="SAM" id="Phobius"/>
    </source>
</evidence>
<reference evidence="11 12" key="1">
    <citation type="submission" date="2016-03" db="EMBL/GenBank/DDBJ databases">
        <title>Mechanisms controlling the formation of the plant cell surface in tip-growing cells are functionally conserved among land plants.</title>
        <authorList>
            <person name="Honkanen S."/>
            <person name="Jones V.A."/>
            <person name="Morieri G."/>
            <person name="Champion C."/>
            <person name="Hetherington A.J."/>
            <person name="Kelly S."/>
            <person name="Saint-Marcoux D."/>
            <person name="Proust H."/>
            <person name="Prescott H."/>
            <person name="Dolan L."/>
        </authorList>
    </citation>
    <scope>NUCLEOTIDE SEQUENCE [LARGE SCALE GENOMIC DNA]</scope>
    <source>
        <strain evidence="12">cv. Tak-1 and cv. Tak-2</strain>
        <tissue evidence="11">Whole gametophyte</tissue>
    </source>
</reference>
<gene>
    <name evidence="11" type="ORF">AXG93_2619s1160</name>
    <name evidence="10" type="ORF">Mp_6g16840</name>
</gene>
<comment type="subcellular location">
    <subcellularLocation>
        <location evidence="1">Mitochondrion membrane</location>
        <topology evidence="1">Multi-pass membrane protein</topology>
    </subcellularLocation>
</comment>
<dbReference type="GO" id="GO:0006865">
    <property type="term" value="P:amino acid transport"/>
    <property type="evidence" value="ECO:0007669"/>
    <property type="project" value="UniProtKB-KW"/>
</dbReference>
<keyword evidence="6 9" id="KW-1133">Transmembrane helix</keyword>
<evidence type="ECO:0000313" key="12">
    <source>
        <dbReference type="Proteomes" id="UP000077202"/>
    </source>
</evidence>
<evidence type="ECO:0000256" key="1">
    <source>
        <dbReference type="ARBA" id="ARBA00004225"/>
    </source>
</evidence>
<organism evidence="11 12">
    <name type="scientific">Marchantia polymorpha subsp. ruderalis</name>
    <dbReference type="NCBI Taxonomy" id="1480154"/>
    <lineage>
        <taxon>Eukaryota</taxon>
        <taxon>Viridiplantae</taxon>
        <taxon>Streptophyta</taxon>
        <taxon>Embryophyta</taxon>
        <taxon>Marchantiophyta</taxon>
        <taxon>Marchantiopsida</taxon>
        <taxon>Marchantiidae</taxon>
        <taxon>Marchantiales</taxon>
        <taxon>Marchantiaceae</taxon>
        <taxon>Marchantia</taxon>
    </lineage>
</organism>
<feature type="transmembrane region" description="Helical" evidence="9">
    <location>
        <begin position="257"/>
        <end position="276"/>
    </location>
</feature>
<keyword evidence="12" id="KW-1185">Reference proteome</keyword>
<comment type="similarity">
    <text evidence="2">Belongs to the sideroflexin family.</text>
</comment>
<evidence type="ECO:0000256" key="2">
    <source>
        <dbReference type="ARBA" id="ARBA00005974"/>
    </source>
</evidence>
<dbReference type="GO" id="GO:0005743">
    <property type="term" value="C:mitochondrial inner membrane"/>
    <property type="evidence" value="ECO:0007669"/>
    <property type="project" value="TreeGrafter"/>
</dbReference>
<evidence type="ECO:0000256" key="5">
    <source>
        <dbReference type="ARBA" id="ARBA00022970"/>
    </source>
</evidence>
<evidence type="ECO:0000256" key="4">
    <source>
        <dbReference type="ARBA" id="ARBA00022692"/>
    </source>
</evidence>
<evidence type="ECO:0000256" key="7">
    <source>
        <dbReference type="ARBA" id="ARBA00023128"/>
    </source>
</evidence>
<evidence type="ECO:0000313" key="10">
    <source>
        <dbReference type="EMBL" id="BBN15081.1"/>
    </source>
</evidence>
<dbReference type="PANTHER" id="PTHR11153">
    <property type="entry name" value="SIDEROFLEXIN"/>
    <property type="match status" value="1"/>
</dbReference>
<sequence>MDEGTYWHRVTRIFNMMDIRTAFVTDAEVDAAVKLLSDFEEGKVTDVSDKKLNKARKVKDAVVHPDTGEKIFLPLRLSFMIPCNLIVDTLMLSARGFMQNVGAQWLNQTYNCMHYYANRNASNEEGVHKIFEAYVGATVSSVGTVMGLHALVDKVPKATPWKPIVRRMVPFCAVAAADFLNLGITRRNEVFDGIKVLDSSGDELGHSRKAGVRAVGACIMGRIAAAAPILVVPPLVLHRLEKTRLYTQRPYLRIPTLMGMIAFSIQVSVPLCIGVFHQHATIDVRKLEPEFQNKVDRFGKPITHVFYNKGL</sequence>
<keyword evidence="7" id="KW-0496">Mitochondrion</keyword>
<reference evidence="10" key="2">
    <citation type="journal article" date="2019" name="Curr. Biol.">
        <title>Chromatin organization in early land plants reveals an ancestral association between H3K27me3, transposons, and constitutive heterochromatin.</title>
        <authorList>
            <person name="Montgomery S.A."/>
            <person name="Tanizawa Y."/>
            <person name="Galik B."/>
            <person name="Wang N."/>
            <person name="Ito T."/>
            <person name="Mochizuki T."/>
            <person name="Akimcheva S."/>
            <person name="Bowman J."/>
            <person name="Cognat V."/>
            <person name="Drouard L."/>
            <person name="Ekker H."/>
            <person name="Houng S."/>
            <person name="Kohchi T."/>
            <person name="Lin S."/>
            <person name="Liu L.D."/>
            <person name="Nakamura Y."/>
            <person name="Valeeva L.R."/>
            <person name="Shakirov E.V."/>
            <person name="Shippen D.E."/>
            <person name="Wei W."/>
            <person name="Yagura M."/>
            <person name="Yamaoka S."/>
            <person name="Yamato K.T."/>
            <person name="Liu C."/>
            <person name="Berger F."/>
        </authorList>
    </citation>
    <scope>NUCLEOTIDE SEQUENCE [LARGE SCALE GENOMIC DNA]</scope>
    <source>
        <strain evidence="10">Tak-1</strain>
    </source>
</reference>
<evidence type="ECO:0000313" key="11">
    <source>
        <dbReference type="EMBL" id="OAE21648.1"/>
    </source>
</evidence>
<dbReference type="InterPro" id="IPR004686">
    <property type="entry name" value="Mtc"/>
</dbReference>
<keyword evidence="3" id="KW-0813">Transport</keyword>
<evidence type="ECO:0000313" key="13">
    <source>
        <dbReference type="Proteomes" id="UP001162541"/>
    </source>
</evidence>
<proteinExistence type="inferred from homology"/>
<dbReference type="GO" id="GO:0015075">
    <property type="term" value="F:monoatomic ion transmembrane transporter activity"/>
    <property type="evidence" value="ECO:0007669"/>
    <property type="project" value="InterPro"/>
</dbReference>
<name>A0A176VL06_MARPO</name>
<keyword evidence="4 9" id="KW-0812">Transmembrane</keyword>
<reference evidence="13" key="3">
    <citation type="journal article" date="2020" name="Curr. Biol.">
        <title>Chromatin organization in early land plants reveals an ancestral association between H3K27me3, transposons, and constitutive heterochromatin.</title>
        <authorList>
            <person name="Montgomery S.A."/>
            <person name="Tanizawa Y."/>
            <person name="Galik B."/>
            <person name="Wang N."/>
            <person name="Ito T."/>
            <person name="Mochizuki T."/>
            <person name="Akimcheva S."/>
            <person name="Bowman J.L."/>
            <person name="Cognat V."/>
            <person name="Marechal-Drouard L."/>
            <person name="Ekker H."/>
            <person name="Hong S.F."/>
            <person name="Kohchi T."/>
            <person name="Lin S.S."/>
            <person name="Liu L.D."/>
            <person name="Nakamura Y."/>
            <person name="Valeeva L.R."/>
            <person name="Shakirov E.V."/>
            <person name="Shippen D.E."/>
            <person name="Wei W.L."/>
            <person name="Yagura M."/>
            <person name="Yamaoka S."/>
            <person name="Yamato K.T."/>
            <person name="Liu C."/>
            <person name="Berger F."/>
        </authorList>
    </citation>
    <scope>NUCLEOTIDE SEQUENCE [LARGE SCALE GENOMIC DNA]</scope>
    <source>
        <strain evidence="13">Tak-1</strain>
    </source>
</reference>
<dbReference type="GO" id="GO:1990542">
    <property type="term" value="P:mitochondrial transmembrane transport"/>
    <property type="evidence" value="ECO:0007669"/>
    <property type="project" value="TreeGrafter"/>
</dbReference>
<dbReference type="EMBL" id="AP019871">
    <property type="protein sequence ID" value="BBN15081.1"/>
    <property type="molecule type" value="Genomic_DNA"/>
</dbReference>
<protein>
    <recommendedName>
        <fullName evidence="14">Sidoreflexin</fullName>
    </recommendedName>
</protein>
<dbReference type="AlphaFoldDB" id="A0A176VL06"/>
<dbReference type="Proteomes" id="UP000077202">
    <property type="component" value="Unassembled WGS sequence"/>
</dbReference>
<dbReference type="Proteomes" id="UP001162541">
    <property type="component" value="Chromosome 6"/>
</dbReference>
<keyword evidence="5" id="KW-0029">Amino-acid transport</keyword>
<dbReference type="Pfam" id="PF03820">
    <property type="entry name" value="SFXNs"/>
    <property type="match status" value="1"/>
</dbReference>
<evidence type="ECO:0000256" key="6">
    <source>
        <dbReference type="ARBA" id="ARBA00022989"/>
    </source>
</evidence>